<dbReference type="Pfam" id="PF13365">
    <property type="entry name" value="Trypsin_2"/>
    <property type="match status" value="1"/>
</dbReference>
<dbReference type="RefSeq" id="WP_345270566.1">
    <property type="nucleotide sequence ID" value="NZ_BAABHB010000014.1"/>
</dbReference>
<dbReference type="InterPro" id="IPR001940">
    <property type="entry name" value="Peptidase_S1C"/>
</dbReference>
<evidence type="ECO:0008006" key="3">
    <source>
        <dbReference type="Google" id="ProtNLM"/>
    </source>
</evidence>
<dbReference type="PROSITE" id="PS51257">
    <property type="entry name" value="PROKAR_LIPOPROTEIN"/>
    <property type="match status" value="1"/>
</dbReference>
<accession>A0ABP8KUD2</accession>
<dbReference type="Gene3D" id="2.40.10.120">
    <property type="match status" value="1"/>
</dbReference>
<evidence type="ECO:0000313" key="2">
    <source>
        <dbReference type="Proteomes" id="UP001500936"/>
    </source>
</evidence>
<gene>
    <name evidence="1" type="ORF">GCM10023187_47680</name>
</gene>
<reference evidence="2" key="1">
    <citation type="journal article" date="2019" name="Int. J. Syst. Evol. Microbiol.">
        <title>The Global Catalogue of Microorganisms (GCM) 10K type strain sequencing project: providing services to taxonomists for standard genome sequencing and annotation.</title>
        <authorList>
            <consortium name="The Broad Institute Genomics Platform"/>
            <consortium name="The Broad Institute Genome Sequencing Center for Infectious Disease"/>
            <person name="Wu L."/>
            <person name="Ma J."/>
        </authorList>
    </citation>
    <scope>NUCLEOTIDE SEQUENCE [LARGE SCALE GENOMIC DNA]</scope>
    <source>
        <strain evidence="2">JCM 17925</strain>
    </source>
</reference>
<dbReference type="PANTHER" id="PTHR22939:SF129">
    <property type="entry name" value="SERINE PROTEASE HTRA2, MITOCHONDRIAL"/>
    <property type="match status" value="1"/>
</dbReference>
<sequence>MKHRLETFSICLWLLMGACSPQKMSVEEVIRKADPAVVSISSLQNLKPFSSGTGFIIDAQGLIATNYHVIRNADAVVVKLANGKTFPVLGVVDYNFDEEGYPDFALLKIDPDETLPVLPMGDPAKLVPGERVVTIGDPIGFSHSVSSGDYSGARVFTAVNRLDSVTYLQTTAPISPGNSGGPLLNLYGEVVGINTFHNRLGQNLNFSLSVAHINDAMIRHGHSARFTLAEVLAKQKARDEEQFKRYFTLYNHPSNLFSMLYPRHWKTYQYQYWRYATDPDTSYVQSSVIAPEGAYNPQTGYLSGGIRVIFYQPRSGQVWTQNMVNRWGTAFKRRTLANNDGFAFTPDSAAIALDNIPARMYKAIGQNGNVREIEVDRFIVVSQPNYLLSIELACPSSQQADYDQYYAAILQSFRFGIRSGTWP</sequence>
<proteinExistence type="predicted"/>
<keyword evidence="2" id="KW-1185">Reference proteome</keyword>
<dbReference type="InterPro" id="IPR009003">
    <property type="entry name" value="Peptidase_S1_PA"/>
</dbReference>
<evidence type="ECO:0000313" key="1">
    <source>
        <dbReference type="EMBL" id="GAA4416336.1"/>
    </source>
</evidence>
<dbReference type="SUPFAM" id="SSF50494">
    <property type="entry name" value="Trypsin-like serine proteases"/>
    <property type="match status" value="1"/>
</dbReference>
<protein>
    <recommendedName>
        <fullName evidence="3">Trypsin-like peptidase domain-containing protein</fullName>
    </recommendedName>
</protein>
<dbReference type="Proteomes" id="UP001500936">
    <property type="component" value="Unassembled WGS sequence"/>
</dbReference>
<dbReference type="EMBL" id="BAABHB010000014">
    <property type="protein sequence ID" value="GAA4416336.1"/>
    <property type="molecule type" value="Genomic_DNA"/>
</dbReference>
<name>A0ABP8KUD2_9BACT</name>
<dbReference type="PANTHER" id="PTHR22939">
    <property type="entry name" value="SERINE PROTEASE FAMILY S1C HTRA-RELATED"/>
    <property type="match status" value="1"/>
</dbReference>
<dbReference type="PRINTS" id="PR00834">
    <property type="entry name" value="PROTEASES2C"/>
</dbReference>
<comment type="caution">
    <text evidence="1">The sequence shown here is derived from an EMBL/GenBank/DDBJ whole genome shotgun (WGS) entry which is preliminary data.</text>
</comment>
<organism evidence="1 2">
    <name type="scientific">Nibrella viscosa</name>
    <dbReference type="NCBI Taxonomy" id="1084524"/>
    <lineage>
        <taxon>Bacteria</taxon>
        <taxon>Pseudomonadati</taxon>
        <taxon>Bacteroidota</taxon>
        <taxon>Cytophagia</taxon>
        <taxon>Cytophagales</taxon>
        <taxon>Spirosomataceae</taxon>
        <taxon>Nibrella</taxon>
    </lineage>
</organism>